<feature type="compositionally biased region" description="Basic and acidic residues" evidence="1">
    <location>
        <begin position="1"/>
        <end position="18"/>
    </location>
</feature>
<reference evidence="2" key="2">
    <citation type="journal article" date="2023" name="Int. J. Syst. Evol. Microbiol.">
        <title>Streptomyces marispadix sp. nov., isolated from marine beach sediment of the Northern Coast of Portugal.</title>
        <authorList>
            <person name="dos Santos J.D.N."/>
            <person name="Vitorino I.R."/>
            <person name="Kallscheuer N."/>
            <person name="Srivastava A."/>
            <person name="Krautwurst S."/>
            <person name="Marz M."/>
            <person name="Jogler C."/>
            <person name="Lobo Da Cunha A."/>
            <person name="Catita J."/>
            <person name="Goncalves H."/>
            <person name="Gonzalez I."/>
            <person name="Reyes F."/>
            <person name="Lage O.M."/>
        </authorList>
    </citation>
    <scope>NUCLEOTIDE SEQUENCE</scope>
    <source>
        <strain evidence="2">M600PL45_2</strain>
    </source>
</reference>
<organism evidence="2 3">
    <name type="scientific">Streptomyces marispadix</name>
    <dbReference type="NCBI Taxonomy" id="2922868"/>
    <lineage>
        <taxon>Bacteria</taxon>
        <taxon>Bacillati</taxon>
        <taxon>Actinomycetota</taxon>
        <taxon>Actinomycetes</taxon>
        <taxon>Kitasatosporales</taxon>
        <taxon>Streptomycetaceae</taxon>
        <taxon>Streptomyces</taxon>
    </lineage>
</organism>
<dbReference type="InterPro" id="IPR009003">
    <property type="entry name" value="Peptidase_S1_PA"/>
</dbReference>
<feature type="region of interest" description="Disordered" evidence="1">
    <location>
        <begin position="1"/>
        <end position="26"/>
    </location>
</feature>
<dbReference type="RefSeq" id="WP_241058593.1">
    <property type="nucleotide sequence ID" value="NZ_JAKWJU010000002.1"/>
</dbReference>
<dbReference type="SUPFAM" id="SSF50494">
    <property type="entry name" value="Trypsin-like serine proteases"/>
    <property type="match status" value="1"/>
</dbReference>
<protein>
    <submittedName>
        <fullName evidence="2">Trypsin-like peptidase domain-containing protein</fullName>
    </submittedName>
</protein>
<comment type="caution">
    <text evidence="2">The sequence shown here is derived from an EMBL/GenBank/DDBJ whole genome shotgun (WGS) entry which is preliminary data.</text>
</comment>
<feature type="compositionally biased region" description="Gly residues" evidence="1">
    <location>
        <begin position="1178"/>
        <end position="1189"/>
    </location>
</feature>
<sequence length="1568" mass="169042">MANAEPAERPAPDGDRPWTELPNGRTAEIIVSRQDGGQGRGSGHLVASGVVLTCAHVVQGASSVQVRFNAEREQERKFEASTAWDHSGIDVAVLTFEPGGDRAEPHESHEPREPHEPGEPGDPRASRETGPQVRPESFARIGDQAVRLGCEAKGFPLFKYRPPPEGPLRDVAHIQAECVPHANSRTRTLELEVVPAPDPAADPRPPEDREGRYMPWSGMSGAVVFSGGRIIGVVTEHHPAEGGRLTASRVDTWKQLVADDDRFRHLEELLGSGSLDPAALPDAAAPPVHLPEGVRTHRQELANGINQRKYLTNRQVPFVSPGETHEADPENLLDRLSAMSTPGSRPGDLGVVLVGAAGSGKTRTCFEVAEKAHERGWSVLHVGREATASAEELADAVAALHSRGEDVLLVLDYLDRYTDLDHDFANKVEDRRTSRARLACIASLRPGAVQNVEDREQLRLFETIEVCQEESHQQSVTRGIVAKAAPAAVYAYGTDEVAAVCGTRPVLALLIARAIEYRVLDGEEDVLPLPGLRNDRDLSYWLKQRTREDFGDARTGLLASAVAAAACTQHSDAVHDAVAAFLERHGDRDFTGGDVGVVGHLRDLGWLLESDGELDVLHDFVADELLQQALLPTRTRLEGATAATMFSAFLVSLRTFRLAAGHIRRWSTDLETGKREDVRRVCDNWLRREGAEALARLAADEADLAESGRMLLALLSGPPWQSGAVAAWDRLVTPWLKRAEDAEYAEEGAAHLAHTFLADAVRNTSDSVPERLSAAALTWTEEHPDRRRETRTVLEALLRAPGLCADHRAEAARRAVDWLGAHGTTWAARPLALTETLLTRDDLPEGTAEEAVRRGLDVAESHLPVPATAHVLDAVLRVSRRPALQPGPRERVLVLALRWVRRHPGSDAASFVLAPLLQQPDLDDARTQAVFDRSLDWLGDRRTAPLATFVLRHLLKHPALTGKRLGNATGIAMDWLAERGGDRYATFLLTPLLLRSDHGQDTGTLVALGLDWLKAHHHREEAHFLLRAVLEQPRLPEGAPESAAAYARAWLGKDDHGVTENARSVLSPLLKRRELSHTYDHCAAALRWLGVEANLGSEQASFVLGPLLNHPALGPHTRDAGKIALRWLDRHPQSENVSYVLGPLLSLYGFDGDCEGERAGGRDGEPGAVGRGAEATGVRGGAEAGGVGRGAEAVSVRRGAEAGGGADPVALGFDWLAGHGTSPAARFVLAPLLRPDRAGARAAPSALAWLGTGDNSTLNDALYVLERLLTCPGLDSDLTSEAVAHALDWLDVHHASPGALRVREPLLRGPLTELPLRDRTVTRVLDCAGHGHLSLSGSILRRLLDLGPLSPGPAAALARSAWERADAQASKGALETLAWALGRDDVPSDALEKLADLALQRLDGDQLLSNSRTKLLRALLSRTDLDATRSAEAVSRALAWLDARGDVSFAGVILGLLLRRRDVIGRTGPPGTEAAPGAEGGHHAEGGPGRLVATAFEWLGVHATHPYAADVLCGLLEASTTGGSERRGVLTSEQEAECVRLARAWFEEADLQDRPAGRRLAELMGGRG</sequence>
<dbReference type="SUPFAM" id="SSF52540">
    <property type="entry name" value="P-loop containing nucleoside triphosphate hydrolases"/>
    <property type="match status" value="1"/>
</dbReference>
<feature type="compositionally biased region" description="Basic and acidic residues" evidence="1">
    <location>
        <begin position="99"/>
        <end position="127"/>
    </location>
</feature>
<evidence type="ECO:0000313" key="2">
    <source>
        <dbReference type="EMBL" id="MCH6160538.1"/>
    </source>
</evidence>
<dbReference type="Pfam" id="PF13365">
    <property type="entry name" value="Trypsin_2"/>
    <property type="match status" value="1"/>
</dbReference>
<reference evidence="2" key="1">
    <citation type="submission" date="2022-03" db="EMBL/GenBank/DDBJ databases">
        <authorList>
            <person name="Santos J.D.N."/>
            <person name="Kallscheuer N."/>
            <person name="Jogler C."/>
            <person name="Lage O.M."/>
        </authorList>
    </citation>
    <scope>NUCLEOTIDE SEQUENCE</scope>
    <source>
        <strain evidence="2">M600PL45_2</strain>
    </source>
</reference>
<dbReference type="Gene3D" id="2.40.10.10">
    <property type="entry name" value="Trypsin-like serine proteases"/>
    <property type="match status" value="1"/>
</dbReference>
<feature type="compositionally biased region" description="Low complexity" evidence="1">
    <location>
        <begin position="1465"/>
        <end position="1477"/>
    </location>
</feature>
<dbReference type="Proteomes" id="UP001166784">
    <property type="component" value="Unassembled WGS sequence"/>
</dbReference>
<gene>
    <name evidence="2" type="ORF">MMA15_08975</name>
</gene>
<name>A0ABS9SWF6_9ACTN</name>
<keyword evidence="3" id="KW-1185">Reference proteome</keyword>
<dbReference type="InterPro" id="IPR027417">
    <property type="entry name" value="P-loop_NTPase"/>
</dbReference>
<dbReference type="InterPro" id="IPR043504">
    <property type="entry name" value="Peptidase_S1_PA_chymotrypsin"/>
</dbReference>
<evidence type="ECO:0000313" key="3">
    <source>
        <dbReference type="Proteomes" id="UP001166784"/>
    </source>
</evidence>
<proteinExistence type="predicted"/>
<dbReference type="EMBL" id="JAKWJU010000002">
    <property type="protein sequence ID" value="MCH6160538.1"/>
    <property type="molecule type" value="Genomic_DNA"/>
</dbReference>
<feature type="region of interest" description="Disordered" evidence="1">
    <location>
        <begin position="98"/>
        <end position="141"/>
    </location>
</feature>
<evidence type="ECO:0000256" key="1">
    <source>
        <dbReference type="SAM" id="MobiDB-lite"/>
    </source>
</evidence>
<feature type="region of interest" description="Disordered" evidence="1">
    <location>
        <begin position="1157"/>
        <end position="1190"/>
    </location>
</feature>
<feature type="region of interest" description="Disordered" evidence="1">
    <location>
        <begin position="1465"/>
        <end position="1486"/>
    </location>
</feature>
<accession>A0ABS9SWF6</accession>